<dbReference type="SUPFAM" id="SSF51306">
    <property type="entry name" value="LexA/Signal peptidase"/>
    <property type="match status" value="1"/>
</dbReference>
<proteinExistence type="predicted"/>
<evidence type="ECO:0000313" key="8">
    <source>
        <dbReference type="Proteomes" id="UP000647172"/>
    </source>
</evidence>
<dbReference type="GO" id="GO:0006465">
    <property type="term" value="P:signal peptide processing"/>
    <property type="evidence" value="ECO:0007669"/>
    <property type="project" value="InterPro"/>
</dbReference>
<name>A0A919JBB0_9ACTN</name>
<evidence type="ECO:0000256" key="4">
    <source>
        <dbReference type="ARBA" id="ARBA00023136"/>
    </source>
</evidence>
<protein>
    <recommendedName>
        <fullName evidence="6">Peptidase S26 domain-containing protein</fullName>
    </recommendedName>
</protein>
<keyword evidence="3 5" id="KW-1133">Transmembrane helix</keyword>
<comment type="caution">
    <text evidence="7">The sequence shown here is derived from an EMBL/GenBank/DDBJ whole genome shotgun (WGS) entry which is preliminary data.</text>
</comment>
<evidence type="ECO:0000256" key="2">
    <source>
        <dbReference type="ARBA" id="ARBA00022692"/>
    </source>
</evidence>
<reference evidence="7" key="1">
    <citation type="submission" date="2021-01" db="EMBL/GenBank/DDBJ databases">
        <title>Whole genome shotgun sequence of Actinoplanes nipponensis NBRC 14063.</title>
        <authorList>
            <person name="Komaki H."/>
            <person name="Tamura T."/>
        </authorList>
    </citation>
    <scope>NUCLEOTIDE SEQUENCE</scope>
    <source>
        <strain evidence="7">NBRC 14063</strain>
    </source>
</reference>
<sequence length="173" mass="18143">MRLSAIVLRLAAAAALAGVGTLMVWSILPALWGWTPAVVASGSMSPALHRGDVAVTSAPPRGWQPAVGQVVVVPDQVHPGQTRIHRIAGVDENGLLITRGDANGSDDTFRTARTEVRGIGRLLIPGVARAALELGAGHPAPFVGQSVAVLGAFALLRRPARRRHRRTLTSGPW</sequence>
<dbReference type="GO" id="GO:0016020">
    <property type="term" value="C:membrane"/>
    <property type="evidence" value="ECO:0007669"/>
    <property type="project" value="UniProtKB-SubCell"/>
</dbReference>
<comment type="subcellular location">
    <subcellularLocation>
        <location evidence="1">Membrane</location>
    </subcellularLocation>
</comment>
<dbReference type="Pfam" id="PF10502">
    <property type="entry name" value="Peptidase_S26"/>
    <property type="match status" value="1"/>
</dbReference>
<dbReference type="GO" id="GO:0004252">
    <property type="term" value="F:serine-type endopeptidase activity"/>
    <property type="evidence" value="ECO:0007669"/>
    <property type="project" value="InterPro"/>
</dbReference>
<keyword evidence="4 5" id="KW-0472">Membrane</keyword>
<dbReference type="AlphaFoldDB" id="A0A919JBB0"/>
<accession>A0A919JBB0</accession>
<feature type="transmembrane region" description="Helical" evidence="5">
    <location>
        <begin position="7"/>
        <end position="28"/>
    </location>
</feature>
<evidence type="ECO:0000313" key="7">
    <source>
        <dbReference type="EMBL" id="GIE47201.1"/>
    </source>
</evidence>
<feature type="transmembrane region" description="Helical" evidence="5">
    <location>
        <begin position="139"/>
        <end position="156"/>
    </location>
</feature>
<dbReference type="InterPro" id="IPR036286">
    <property type="entry name" value="LexA/Signal_pep-like_sf"/>
</dbReference>
<dbReference type="EMBL" id="BOMQ01000008">
    <property type="protein sequence ID" value="GIE47201.1"/>
    <property type="molecule type" value="Genomic_DNA"/>
</dbReference>
<dbReference type="InterPro" id="IPR019533">
    <property type="entry name" value="Peptidase_S26"/>
</dbReference>
<dbReference type="CDD" id="cd06530">
    <property type="entry name" value="S26_SPase_I"/>
    <property type="match status" value="1"/>
</dbReference>
<dbReference type="PRINTS" id="PR00728">
    <property type="entry name" value="SIGNALPTASE"/>
</dbReference>
<dbReference type="Proteomes" id="UP000647172">
    <property type="component" value="Unassembled WGS sequence"/>
</dbReference>
<gene>
    <name evidence="7" type="ORF">Ani05nite_07350</name>
</gene>
<evidence type="ECO:0000256" key="3">
    <source>
        <dbReference type="ARBA" id="ARBA00022989"/>
    </source>
</evidence>
<organism evidence="7 8">
    <name type="scientific">Actinoplanes nipponensis</name>
    <dbReference type="NCBI Taxonomy" id="135950"/>
    <lineage>
        <taxon>Bacteria</taxon>
        <taxon>Bacillati</taxon>
        <taxon>Actinomycetota</taxon>
        <taxon>Actinomycetes</taxon>
        <taxon>Micromonosporales</taxon>
        <taxon>Micromonosporaceae</taxon>
        <taxon>Actinoplanes</taxon>
    </lineage>
</organism>
<evidence type="ECO:0000256" key="1">
    <source>
        <dbReference type="ARBA" id="ARBA00004370"/>
    </source>
</evidence>
<keyword evidence="8" id="KW-1185">Reference proteome</keyword>
<dbReference type="InterPro" id="IPR001733">
    <property type="entry name" value="Peptidase_S26B"/>
</dbReference>
<evidence type="ECO:0000259" key="6">
    <source>
        <dbReference type="Pfam" id="PF10502"/>
    </source>
</evidence>
<keyword evidence="2 5" id="KW-0812">Transmembrane</keyword>
<feature type="domain" description="Peptidase S26" evidence="6">
    <location>
        <begin position="22"/>
        <end position="90"/>
    </location>
</feature>
<evidence type="ECO:0000256" key="5">
    <source>
        <dbReference type="SAM" id="Phobius"/>
    </source>
</evidence>